<evidence type="ECO:0000313" key="2">
    <source>
        <dbReference type="Proteomes" id="UP000234681"/>
    </source>
</evidence>
<proteinExistence type="predicted"/>
<reference evidence="2" key="3">
    <citation type="submission" date="2005-09" db="EMBL/GenBank/DDBJ databases">
        <authorList>
            <person name="Mural R.J."/>
            <person name="Li P.W."/>
            <person name="Adams M.D."/>
            <person name="Amanatides P.G."/>
            <person name="Baden-Tillson H."/>
            <person name="Barnstead M."/>
            <person name="Chin S.H."/>
            <person name="Dew I."/>
            <person name="Evans C.A."/>
            <person name="Ferriera S."/>
            <person name="Flanigan M."/>
            <person name="Fosler C."/>
            <person name="Glodek A."/>
            <person name="Gu Z."/>
            <person name="Holt R.A."/>
            <person name="Jennings D."/>
            <person name="Kraft C.L."/>
            <person name="Lu F."/>
            <person name="Nguyen T."/>
            <person name="Nusskern D.R."/>
            <person name="Pfannkoch C.M."/>
            <person name="Sitter C."/>
            <person name="Sutton G.G."/>
            <person name="Venter J.C."/>
            <person name="Wang Z."/>
            <person name="Woodage T."/>
            <person name="Zheng X.H."/>
            <person name="Zhong F."/>
        </authorList>
    </citation>
    <scope>NUCLEOTIDE SEQUENCE [LARGE SCALE GENOMIC DNA]</scope>
    <source>
        <strain>BN</strain>
        <strain evidence="2">Sprague-Dawley</strain>
    </source>
</reference>
<name>A6IKU2_RAT</name>
<dbReference type="EMBL" id="CH473963">
    <property type="protein sequence ID" value="EDM00358.1"/>
    <property type="molecule type" value="Genomic_DNA"/>
</dbReference>
<evidence type="ECO:0000313" key="1">
    <source>
        <dbReference type="EMBL" id="EDM00356.1"/>
    </source>
</evidence>
<sequence>MPAGHKKEQGLLTDGCEPPCGCWELNSGPLEEQSVLLTAEPSLRSSSRSVTTPLYGHVRPLSTGINDLLRRQSSWQKRQWSQDTNLGLSGFRVPPDLEMILLS</sequence>
<dbReference type="AlphaFoldDB" id="A6IKU2"/>
<gene>
    <name evidence="1" type="ORF">rCG_35761</name>
</gene>
<reference evidence="1" key="1">
    <citation type="journal article" date="2005" name="Genome Res.">
        <title>Gene and alternative splicing annotation with AIR.</title>
        <authorList>
            <person name="Florea L."/>
            <person name="Di Francesco V."/>
            <person name="Miller J."/>
            <person name="Turner R."/>
            <person name="Yao A."/>
            <person name="Harris M."/>
            <person name="Walenz B."/>
            <person name="Mobarry C."/>
            <person name="Merkulov G.V."/>
            <person name="Charlab R."/>
            <person name="Dew I."/>
            <person name="Deng Z."/>
            <person name="Istrail S."/>
            <person name="Li P."/>
            <person name="Sutton G."/>
        </authorList>
    </citation>
    <scope>NUCLEOTIDE SEQUENCE</scope>
    <source>
        <strain evidence="1">BN</strain>
    </source>
</reference>
<dbReference type="EMBL" id="CH473963">
    <property type="protein sequence ID" value="EDM00356.1"/>
    <property type="molecule type" value="Genomic_DNA"/>
</dbReference>
<protein>
    <submittedName>
        <fullName evidence="1">RCG35761, isoform CRA_a</fullName>
    </submittedName>
</protein>
<organism evidence="1 2">
    <name type="scientific">Rattus norvegicus</name>
    <name type="common">Rat</name>
    <dbReference type="NCBI Taxonomy" id="10116"/>
    <lineage>
        <taxon>Eukaryota</taxon>
        <taxon>Metazoa</taxon>
        <taxon>Chordata</taxon>
        <taxon>Craniata</taxon>
        <taxon>Vertebrata</taxon>
        <taxon>Euteleostomi</taxon>
        <taxon>Mammalia</taxon>
        <taxon>Eutheria</taxon>
        <taxon>Euarchontoglires</taxon>
        <taxon>Glires</taxon>
        <taxon>Rodentia</taxon>
        <taxon>Myomorpha</taxon>
        <taxon>Muroidea</taxon>
        <taxon>Muridae</taxon>
        <taxon>Murinae</taxon>
        <taxon>Rattus</taxon>
    </lineage>
</organism>
<accession>A6IKU2</accession>
<reference evidence="1" key="2">
    <citation type="submission" date="2005-07" db="EMBL/GenBank/DDBJ databases">
        <authorList>
            <person name="Mural R.J."/>
            <person name="Li P.W."/>
            <person name="Adams M.D."/>
            <person name="Amanatides P.G."/>
            <person name="Baden-Tillson H."/>
            <person name="Barnstead M."/>
            <person name="Chin S.H."/>
            <person name="Dew I."/>
            <person name="Evans C.A."/>
            <person name="Ferriera S."/>
            <person name="Flanigan M."/>
            <person name="Fosler C."/>
            <person name="Glodek A."/>
            <person name="Gu Z."/>
            <person name="Holt R.A."/>
            <person name="Jennings D."/>
            <person name="Kraft C.L."/>
            <person name="Lu F."/>
            <person name="Nguyen T."/>
            <person name="Nusskern D.R."/>
            <person name="Pfannkoch C.M."/>
            <person name="Sitter C."/>
            <person name="Sutton G.G."/>
            <person name="Venter J.C."/>
            <person name="Wang Z."/>
            <person name="Woodage T."/>
            <person name="Zheng X.H."/>
            <person name="Zhong F."/>
        </authorList>
    </citation>
    <scope>NUCLEOTIDE SEQUENCE</scope>
    <source>
        <strain evidence="1">BN</strain>
        <strain evidence="2">BN, Sprague-Dawley</strain>
    </source>
</reference>
<dbReference type="Proteomes" id="UP000234681">
    <property type="component" value="Chromosome 14"/>
</dbReference>